<dbReference type="Pfam" id="PF12852">
    <property type="entry name" value="Cupin_6"/>
    <property type="match status" value="1"/>
</dbReference>
<feature type="domain" description="AraC-type transcription regulator ligand-binding" evidence="2">
    <location>
        <begin position="1"/>
        <end position="56"/>
    </location>
</feature>
<keyword evidence="1" id="KW-0238">DNA-binding</keyword>
<keyword evidence="4" id="KW-1185">Reference proteome</keyword>
<gene>
    <name evidence="3" type="ORF">J2S43_003430</name>
</gene>
<dbReference type="InterPro" id="IPR032783">
    <property type="entry name" value="AraC_lig"/>
</dbReference>
<accession>A0ABT9MTZ7</accession>
<comment type="caution">
    <text evidence="3">The sequence shown here is derived from an EMBL/GenBank/DDBJ whole genome shotgun (WGS) entry which is preliminary data.</text>
</comment>
<protein>
    <recommendedName>
        <fullName evidence="2">AraC-type transcription regulator ligand-binding domain-containing protein</fullName>
    </recommendedName>
</protein>
<sequence>MFQSLPEIVSLPAHPDRYPGLQTSIDLVRAEIAGDAYGTDLVLPALLDVLFVHLVRLRH</sequence>
<evidence type="ECO:0000259" key="2">
    <source>
        <dbReference type="Pfam" id="PF12852"/>
    </source>
</evidence>
<organism evidence="3 4">
    <name type="scientific">Catenuloplanes nepalensis</name>
    <dbReference type="NCBI Taxonomy" id="587533"/>
    <lineage>
        <taxon>Bacteria</taxon>
        <taxon>Bacillati</taxon>
        <taxon>Actinomycetota</taxon>
        <taxon>Actinomycetes</taxon>
        <taxon>Micromonosporales</taxon>
        <taxon>Micromonosporaceae</taxon>
        <taxon>Catenuloplanes</taxon>
    </lineage>
</organism>
<name>A0ABT9MTZ7_9ACTN</name>
<evidence type="ECO:0000313" key="4">
    <source>
        <dbReference type="Proteomes" id="UP001240984"/>
    </source>
</evidence>
<dbReference type="Proteomes" id="UP001240984">
    <property type="component" value="Unassembled WGS sequence"/>
</dbReference>
<dbReference type="EMBL" id="JAUSRA010000001">
    <property type="protein sequence ID" value="MDP9794918.1"/>
    <property type="molecule type" value="Genomic_DNA"/>
</dbReference>
<proteinExistence type="predicted"/>
<evidence type="ECO:0000313" key="3">
    <source>
        <dbReference type="EMBL" id="MDP9794918.1"/>
    </source>
</evidence>
<evidence type="ECO:0000256" key="1">
    <source>
        <dbReference type="ARBA" id="ARBA00023125"/>
    </source>
</evidence>
<reference evidence="3 4" key="1">
    <citation type="submission" date="2023-07" db="EMBL/GenBank/DDBJ databases">
        <title>Sequencing the genomes of 1000 actinobacteria strains.</title>
        <authorList>
            <person name="Klenk H.-P."/>
        </authorList>
    </citation>
    <scope>NUCLEOTIDE SEQUENCE [LARGE SCALE GENOMIC DNA]</scope>
    <source>
        <strain evidence="3 4">DSM 44710</strain>
    </source>
</reference>